<dbReference type="CDD" id="cd04212">
    <property type="entry name" value="CuRO_UO_II"/>
    <property type="match status" value="1"/>
</dbReference>
<reference evidence="12" key="1">
    <citation type="journal article" date="2019" name="Int. J. Syst. Evol. Microbiol.">
        <title>The Global Catalogue of Microorganisms (GCM) 10K type strain sequencing project: providing services to taxonomists for standard genome sequencing and annotation.</title>
        <authorList>
            <consortium name="The Broad Institute Genomics Platform"/>
            <consortium name="The Broad Institute Genome Sequencing Center for Infectious Disease"/>
            <person name="Wu L."/>
            <person name="Ma J."/>
        </authorList>
    </citation>
    <scope>NUCLEOTIDE SEQUENCE [LARGE SCALE GENOMIC DNA]</scope>
    <source>
        <strain evidence="12">CECT 7069</strain>
    </source>
</reference>
<feature type="transmembrane region" description="Helical" evidence="9">
    <location>
        <begin position="69"/>
        <end position="95"/>
    </location>
</feature>
<dbReference type="Pfam" id="PF00116">
    <property type="entry name" value="COX2"/>
    <property type="match status" value="1"/>
</dbReference>
<proteinExistence type="inferred from homology"/>
<name>A0ABT8BJ57_9HYPH</name>
<dbReference type="InterPro" id="IPR045187">
    <property type="entry name" value="CcO_II"/>
</dbReference>
<evidence type="ECO:0000313" key="12">
    <source>
        <dbReference type="Proteomes" id="UP001224644"/>
    </source>
</evidence>
<keyword evidence="12" id="KW-1185">Reference proteome</keyword>
<comment type="subcellular location">
    <subcellularLocation>
        <location evidence="1">Cell membrane</location>
        <topology evidence="1">Multi-pass membrane protein</topology>
    </subcellularLocation>
</comment>
<protein>
    <submittedName>
        <fullName evidence="11">Cytochrome ubiquinol oxidase subunit II</fullName>
    </submittedName>
</protein>
<evidence type="ECO:0000256" key="8">
    <source>
        <dbReference type="ARBA" id="ARBA00023136"/>
    </source>
</evidence>
<evidence type="ECO:0000256" key="4">
    <source>
        <dbReference type="ARBA" id="ARBA00022475"/>
    </source>
</evidence>
<dbReference type="RefSeq" id="WP_238227758.1">
    <property type="nucleotide sequence ID" value="NZ_BPQD01000037.1"/>
</dbReference>
<dbReference type="InterPro" id="IPR036257">
    <property type="entry name" value="Cyt_c_oxidase_su2_TM_sf"/>
</dbReference>
<dbReference type="InterPro" id="IPR008972">
    <property type="entry name" value="Cupredoxin"/>
</dbReference>
<evidence type="ECO:0000313" key="11">
    <source>
        <dbReference type="EMBL" id="MDN3592203.1"/>
    </source>
</evidence>
<dbReference type="PANTHER" id="PTHR22888">
    <property type="entry name" value="CYTOCHROME C OXIDASE, SUBUNIT II"/>
    <property type="match status" value="1"/>
</dbReference>
<dbReference type="PANTHER" id="PTHR22888:SF18">
    <property type="entry name" value="CYTOCHROME BO(3) UBIQUINOL OXIDASE SUBUNIT 2"/>
    <property type="match status" value="1"/>
</dbReference>
<dbReference type="Proteomes" id="UP001224644">
    <property type="component" value="Unassembled WGS sequence"/>
</dbReference>
<keyword evidence="7 9" id="KW-1133">Transmembrane helix</keyword>
<evidence type="ECO:0000259" key="10">
    <source>
        <dbReference type="PROSITE" id="PS50857"/>
    </source>
</evidence>
<keyword evidence="3" id="KW-0813">Transport</keyword>
<feature type="domain" description="Cytochrome oxidase subunit II copper A binding" evidence="10">
    <location>
        <begin position="150"/>
        <end position="262"/>
    </location>
</feature>
<gene>
    <name evidence="11" type="ORF">QWZ12_16525</name>
</gene>
<evidence type="ECO:0000256" key="3">
    <source>
        <dbReference type="ARBA" id="ARBA00022448"/>
    </source>
</evidence>
<evidence type="ECO:0000256" key="5">
    <source>
        <dbReference type="ARBA" id="ARBA00022692"/>
    </source>
</evidence>
<keyword evidence="8 9" id="KW-0472">Membrane</keyword>
<dbReference type="InterPro" id="IPR034227">
    <property type="entry name" value="CuRO_UO_II"/>
</dbReference>
<comment type="similarity">
    <text evidence="2">Belongs to the cytochrome c oxidase subunit 2 family.</text>
</comment>
<evidence type="ECO:0000256" key="9">
    <source>
        <dbReference type="SAM" id="Phobius"/>
    </source>
</evidence>
<sequence length="310" mass="33990">MPECSLIDRLSARVRRRSFRKRSPSLASTRRCLATAIAATPLAFVGGCDVLRLGVANPAGPVAEAQWHLLLIVGAVLFFVAAPVLILTPIIAWHYRLGKKGNVYRPTWTFSWPLEGLIWIPPTGIVVGLGFVLWHYTIALDPYRPLPSTQPALEVQAVALDWKWLFIYPDQGAAAVNQMAIPVGRPVHVSLTSGTVMQSLLIPQLAGQIYAMAGMTTQLNFAANRPGTFRGQNTQFNGLGFQNQKFEVLAMPPDAFEAWVARARATARPLDPAALDGLMQKSVPPEPILYSSVPPDLFQTFIARTQEPSR</sequence>
<dbReference type="SUPFAM" id="SSF49503">
    <property type="entry name" value="Cupredoxins"/>
    <property type="match status" value="1"/>
</dbReference>
<dbReference type="Gene3D" id="2.60.40.420">
    <property type="entry name" value="Cupredoxins - blue copper proteins"/>
    <property type="match status" value="1"/>
</dbReference>
<evidence type="ECO:0000256" key="2">
    <source>
        <dbReference type="ARBA" id="ARBA00007866"/>
    </source>
</evidence>
<dbReference type="InterPro" id="IPR002429">
    <property type="entry name" value="CcO_II-like_C"/>
</dbReference>
<evidence type="ECO:0000256" key="6">
    <source>
        <dbReference type="ARBA" id="ARBA00022982"/>
    </source>
</evidence>
<accession>A0ABT8BJ57</accession>
<dbReference type="Gene3D" id="1.10.287.90">
    <property type="match status" value="1"/>
</dbReference>
<dbReference type="SUPFAM" id="SSF81464">
    <property type="entry name" value="Cytochrome c oxidase subunit II-like, transmembrane region"/>
    <property type="match status" value="1"/>
</dbReference>
<comment type="caution">
    <text evidence="11">The sequence shown here is derived from an EMBL/GenBank/DDBJ whole genome shotgun (WGS) entry which is preliminary data.</text>
</comment>
<keyword evidence="5 9" id="KW-0812">Transmembrane</keyword>
<organism evidence="11 12">
    <name type="scientific">Methylobacterium adhaesivum</name>
    <dbReference type="NCBI Taxonomy" id="333297"/>
    <lineage>
        <taxon>Bacteria</taxon>
        <taxon>Pseudomonadati</taxon>
        <taxon>Pseudomonadota</taxon>
        <taxon>Alphaproteobacteria</taxon>
        <taxon>Hyphomicrobiales</taxon>
        <taxon>Methylobacteriaceae</taxon>
        <taxon>Methylobacterium</taxon>
    </lineage>
</organism>
<evidence type="ECO:0000256" key="1">
    <source>
        <dbReference type="ARBA" id="ARBA00004651"/>
    </source>
</evidence>
<dbReference type="EMBL" id="JAUFPX010000016">
    <property type="protein sequence ID" value="MDN3592203.1"/>
    <property type="molecule type" value="Genomic_DNA"/>
</dbReference>
<feature type="transmembrane region" description="Helical" evidence="9">
    <location>
        <begin position="116"/>
        <end position="136"/>
    </location>
</feature>
<keyword evidence="4" id="KW-1003">Cell membrane</keyword>
<keyword evidence="6" id="KW-0249">Electron transport</keyword>
<evidence type="ECO:0000256" key="7">
    <source>
        <dbReference type="ARBA" id="ARBA00022989"/>
    </source>
</evidence>
<dbReference type="PROSITE" id="PS50857">
    <property type="entry name" value="COX2_CUA"/>
    <property type="match status" value="1"/>
</dbReference>